<dbReference type="PIRSF" id="PIRSF000495">
    <property type="entry name" value="Amidotransf_hisH"/>
    <property type="match status" value="1"/>
</dbReference>
<evidence type="ECO:0000256" key="11">
    <source>
        <dbReference type="PIRSR" id="PIRSR000495-1"/>
    </source>
</evidence>
<evidence type="ECO:0000256" key="1">
    <source>
        <dbReference type="ARBA" id="ARBA00005091"/>
    </source>
</evidence>
<dbReference type="UniPathway" id="UPA00031">
    <property type="reaction ID" value="UER00010"/>
</dbReference>
<feature type="active site" evidence="10 11">
    <location>
        <position position="197"/>
    </location>
</feature>
<dbReference type="PANTHER" id="PTHR42701:SF1">
    <property type="entry name" value="IMIDAZOLE GLYCEROL PHOSPHATE SYNTHASE SUBUNIT HISH"/>
    <property type="match status" value="1"/>
</dbReference>
<keyword evidence="4 10" id="KW-0378">Hydrolase</keyword>
<comment type="pathway">
    <text evidence="1 10">Amino-acid biosynthesis; L-histidine biosynthesis; L-histidine from 5-phospho-alpha-D-ribose 1-diphosphate: step 5/9.</text>
</comment>
<evidence type="ECO:0000256" key="3">
    <source>
        <dbReference type="ARBA" id="ARBA00022605"/>
    </source>
</evidence>
<evidence type="ECO:0000256" key="2">
    <source>
        <dbReference type="ARBA" id="ARBA00011152"/>
    </source>
</evidence>
<evidence type="ECO:0000256" key="8">
    <source>
        <dbReference type="ARBA" id="ARBA00047838"/>
    </source>
</evidence>
<evidence type="ECO:0000256" key="4">
    <source>
        <dbReference type="ARBA" id="ARBA00022801"/>
    </source>
</evidence>
<dbReference type="EC" id="4.3.2.10" evidence="10"/>
<dbReference type="Gene3D" id="3.40.50.880">
    <property type="match status" value="1"/>
</dbReference>
<evidence type="ECO:0000259" key="12">
    <source>
        <dbReference type="Pfam" id="PF00117"/>
    </source>
</evidence>
<comment type="function">
    <text evidence="10">IGPS catalyzes the conversion of PRFAR and glutamine to IGP, AICAR and glutamate. The HisH subunit catalyzes the hydrolysis of glutamine to glutamate and ammonia as part of the synthesis of IGP and AICAR. The resulting ammonia molecule is channeled to the active site of HisF.</text>
</comment>
<dbReference type="PANTHER" id="PTHR42701">
    <property type="entry name" value="IMIDAZOLE GLYCEROL PHOSPHATE SYNTHASE SUBUNIT HISH"/>
    <property type="match status" value="1"/>
</dbReference>
<dbReference type="STRING" id="198312.SAMN02745193_01375"/>
<protein>
    <recommendedName>
        <fullName evidence="10">Imidazole glycerol phosphate synthase subunit HisH</fullName>
        <ecNumber evidence="10">4.3.2.10</ecNumber>
    </recommendedName>
    <alternativeName>
        <fullName evidence="10">IGP synthase glutaminase subunit</fullName>
        <ecNumber evidence="10">3.5.1.2</ecNumber>
    </alternativeName>
    <alternativeName>
        <fullName evidence="10">IGP synthase subunit HisH</fullName>
    </alternativeName>
    <alternativeName>
        <fullName evidence="10">ImGP synthase subunit HisH</fullName>
        <shortName evidence="10">IGPS subunit HisH</shortName>
    </alternativeName>
</protein>
<dbReference type="GO" id="GO:0000107">
    <property type="term" value="F:imidazoleglycerol-phosphate synthase activity"/>
    <property type="evidence" value="ECO:0007669"/>
    <property type="project" value="UniProtKB-UniRule"/>
</dbReference>
<dbReference type="Pfam" id="PF00117">
    <property type="entry name" value="GATase"/>
    <property type="match status" value="1"/>
</dbReference>
<dbReference type="SUPFAM" id="SSF52317">
    <property type="entry name" value="Class I glutamine amidotransferase-like"/>
    <property type="match status" value="1"/>
</dbReference>
<dbReference type="InterPro" id="IPR029062">
    <property type="entry name" value="Class_I_gatase-like"/>
</dbReference>
<keyword evidence="7 10" id="KW-0456">Lyase</keyword>
<reference evidence="14" key="1">
    <citation type="submission" date="2016-12" db="EMBL/GenBank/DDBJ databases">
        <authorList>
            <person name="Varghese N."/>
            <person name="Submissions S."/>
        </authorList>
    </citation>
    <scope>NUCLEOTIDE SEQUENCE [LARGE SCALE GENOMIC DNA]</scope>
    <source>
        <strain evidence="14">DSM 11032</strain>
    </source>
</reference>
<keyword evidence="3 10" id="KW-0028">Amino-acid biosynthesis</keyword>
<evidence type="ECO:0000313" key="13">
    <source>
        <dbReference type="EMBL" id="SHN55867.1"/>
    </source>
</evidence>
<comment type="catalytic activity">
    <reaction evidence="8 10">
        <text>5-[(5-phospho-1-deoxy-D-ribulos-1-ylimino)methylamino]-1-(5-phospho-beta-D-ribosyl)imidazole-4-carboxamide + L-glutamine = D-erythro-1-(imidazol-4-yl)glycerol 3-phosphate + 5-amino-1-(5-phospho-beta-D-ribosyl)imidazole-4-carboxamide + L-glutamate + H(+)</text>
        <dbReference type="Rhea" id="RHEA:24793"/>
        <dbReference type="ChEBI" id="CHEBI:15378"/>
        <dbReference type="ChEBI" id="CHEBI:29985"/>
        <dbReference type="ChEBI" id="CHEBI:58278"/>
        <dbReference type="ChEBI" id="CHEBI:58359"/>
        <dbReference type="ChEBI" id="CHEBI:58475"/>
        <dbReference type="ChEBI" id="CHEBI:58525"/>
        <dbReference type="EC" id="4.3.2.10"/>
    </reaction>
</comment>
<accession>A0A1M7SBF1</accession>
<dbReference type="InterPro" id="IPR010139">
    <property type="entry name" value="Imidazole-glycPsynth_HisH"/>
</dbReference>
<evidence type="ECO:0000256" key="10">
    <source>
        <dbReference type="HAMAP-Rule" id="MF_00278"/>
    </source>
</evidence>
<feature type="domain" description="Glutamine amidotransferase" evidence="12">
    <location>
        <begin position="14"/>
        <end position="202"/>
    </location>
</feature>
<dbReference type="NCBIfam" id="TIGR01855">
    <property type="entry name" value="IMP_synth_hisH"/>
    <property type="match status" value="1"/>
</dbReference>
<feature type="active site" description="Nucleophile" evidence="10 11">
    <location>
        <position position="91"/>
    </location>
</feature>
<evidence type="ECO:0000256" key="9">
    <source>
        <dbReference type="ARBA" id="ARBA00049534"/>
    </source>
</evidence>
<comment type="catalytic activity">
    <reaction evidence="9 10">
        <text>L-glutamine + H2O = L-glutamate + NH4(+)</text>
        <dbReference type="Rhea" id="RHEA:15889"/>
        <dbReference type="ChEBI" id="CHEBI:15377"/>
        <dbReference type="ChEBI" id="CHEBI:28938"/>
        <dbReference type="ChEBI" id="CHEBI:29985"/>
        <dbReference type="ChEBI" id="CHEBI:58359"/>
        <dbReference type="EC" id="3.5.1.2"/>
    </reaction>
</comment>
<proteinExistence type="inferred from homology"/>
<name>A0A1M7SBF1_9SPHN</name>
<feature type="active site" evidence="10 11">
    <location>
        <position position="195"/>
    </location>
</feature>
<dbReference type="GO" id="GO:0000105">
    <property type="term" value="P:L-histidine biosynthetic process"/>
    <property type="evidence" value="ECO:0007669"/>
    <property type="project" value="UniProtKB-UniRule"/>
</dbReference>
<evidence type="ECO:0000256" key="6">
    <source>
        <dbReference type="ARBA" id="ARBA00023102"/>
    </source>
</evidence>
<keyword evidence="5 10" id="KW-0315">Glutamine amidotransferase</keyword>
<sequence length="215" mass="22857">MGVRKTRMPEVIALVDYGAGNLHSVHNALKAAGASVTVTADPYVVRAADRIVLPGVGSFKACAEGLRAIPHMVEAMTERVHVGGAPFLGICVGMQLLADRGLEHGTTPGLGWIAGEVRLIEPSDAAIKVPHMGWNDVAVLPHATNHPVIEEGEAYFLHSYHFAAANGADVAAMTDHGEGLVAAVARDNIIGVQFHPEKSQGYGLATLRRFLEWYP</sequence>
<dbReference type="EC" id="3.5.1.2" evidence="10"/>
<dbReference type="GO" id="GO:0004359">
    <property type="term" value="F:glutaminase activity"/>
    <property type="evidence" value="ECO:0007669"/>
    <property type="project" value="UniProtKB-EC"/>
</dbReference>
<evidence type="ECO:0000256" key="7">
    <source>
        <dbReference type="ARBA" id="ARBA00023239"/>
    </source>
</evidence>
<dbReference type="Proteomes" id="UP000184391">
    <property type="component" value="Unassembled WGS sequence"/>
</dbReference>
<keyword evidence="14" id="KW-1185">Reference proteome</keyword>
<gene>
    <name evidence="10" type="primary">hisH</name>
    <name evidence="13" type="ORF">SAMN02745193_01375</name>
</gene>
<evidence type="ECO:0000313" key="14">
    <source>
        <dbReference type="Proteomes" id="UP000184391"/>
    </source>
</evidence>
<dbReference type="CDD" id="cd01748">
    <property type="entry name" value="GATase1_IGP_Synthase"/>
    <property type="match status" value="1"/>
</dbReference>
<keyword evidence="10" id="KW-0963">Cytoplasm</keyword>
<dbReference type="PROSITE" id="PS51273">
    <property type="entry name" value="GATASE_TYPE_1"/>
    <property type="match status" value="1"/>
</dbReference>
<dbReference type="EMBL" id="FRDF01000007">
    <property type="protein sequence ID" value="SHN55867.1"/>
    <property type="molecule type" value="Genomic_DNA"/>
</dbReference>
<dbReference type="AlphaFoldDB" id="A0A1M7SBF1"/>
<dbReference type="InterPro" id="IPR017926">
    <property type="entry name" value="GATASE"/>
</dbReference>
<organism evidence="13 14">
    <name type="scientific">Erythrobacter sanguineus</name>
    <dbReference type="NCBI Taxonomy" id="198312"/>
    <lineage>
        <taxon>Bacteria</taxon>
        <taxon>Pseudomonadati</taxon>
        <taxon>Pseudomonadota</taxon>
        <taxon>Alphaproteobacteria</taxon>
        <taxon>Sphingomonadales</taxon>
        <taxon>Erythrobacteraceae</taxon>
        <taxon>Erythrobacter/Porphyrobacter group</taxon>
        <taxon>Erythrobacter</taxon>
    </lineage>
</organism>
<comment type="subcellular location">
    <subcellularLocation>
        <location evidence="10">Cytoplasm</location>
    </subcellularLocation>
</comment>
<dbReference type="GO" id="GO:0005737">
    <property type="term" value="C:cytoplasm"/>
    <property type="evidence" value="ECO:0007669"/>
    <property type="project" value="UniProtKB-SubCell"/>
</dbReference>
<keyword evidence="6 10" id="KW-0368">Histidine biosynthesis</keyword>
<comment type="subunit">
    <text evidence="2 10">Heterodimer of HisH and HisF.</text>
</comment>
<dbReference type="HAMAP" id="MF_00278">
    <property type="entry name" value="HisH"/>
    <property type="match status" value="1"/>
</dbReference>
<evidence type="ECO:0000256" key="5">
    <source>
        <dbReference type="ARBA" id="ARBA00022962"/>
    </source>
</evidence>
<dbReference type="GO" id="GO:0016829">
    <property type="term" value="F:lyase activity"/>
    <property type="evidence" value="ECO:0007669"/>
    <property type="project" value="UniProtKB-KW"/>
</dbReference>